<gene>
    <name evidence="4" type="ORF">FEF27_09650</name>
</gene>
<dbReference type="GO" id="GO:0008654">
    <property type="term" value="P:phospholipid biosynthetic process"/>
    <property type="evidence" value="ECO:0007669"/>
    <property type="project" value="InterPro"/>
</dbReference>
<dbReference type="InterPro" id="IPR048254">
    <property type="entry name" value="CDP_ALCOHOL_P_TRANSF_CS"/>
</dbReference>
<keyword evidence="3" id="KW-0812">Transmembrane</keyword>
<keyword evidence="1 2" id="KW-0808">Transferase</keyword>
<dbReference type="Gene3D" id="1.20.120.1760">
    <property type="match status" value="1"/>
</dbReference>
<dbReference type="OrthoDB" id="9796672at2"/>
<feature type="transmembrane region" description="Helical" evidence="3">
    <location>
        <begin position="138"/>
        <end position="165"/>
    </location>
</feature>
<dbReference type="PROSITE" id="PS00379">
    <property type="entry name" value="CDP_ALCOHOL_P_TRANSF"/>
    <property type="match status" value="1"/>
</dbReference>
<dbReference type="InterPro" id="IPR000462">
    <property type="entry name" value="CDP-OH_P_trans"/>
</dbReference>
<accession>A0A5R9A8I7</accession>
<reference evidence="4 5" key="1">
    <citation type="submission" date="2019-05" db="EMBL/GenBank/DDBJ databases">
        <title>Nesterenkonia sp. GY239, isolated from the Southern Atlantic Ocean.</title>
        <authorList>
            <person name="Zhang G."/>
        </authorList>
    </citation>
    <scope>NUCLEOTIDE SEQUENCE [LARGE SCALE GENOMIC DNA]</scope>
    <source>
        <strain evidence="4 5">GY239</strain>
    </source>
</reference>
<comment type="similarity">
    <text evidence="2">Belongs to the CDP-alcohol phosphatidyltransferase class-I family.</text>
</comment>
<evidence type="ECO:0000313" key="4">
    <source>
        <dbReference type="EMBL" id="TLP74217.1"/>
    </source>
</evidence>
<dbReference type="Pfam" id="PF01066">
    <property type="entry name" value="CDP-OH_P_transf"/>
    <property type="match status" value="1"/>
</dbReference>
<organism evidence="4 5">
    <name type="scientific">Nesterenkonia sphaerica</name>
    <dbReference type="NCBI Taxonomy" id="1804988"/>
    <lineage>
        <taxon>Bacteria</taxon>
        <taxon>Bacillati</taxon>
        <taxon>Actinomycetota</taxon>
        <taxon>Actinomycetes</taxon>
        <taxon>Micrococcales</taxon>
        <taxon>Micrococcaceae</taxon>
        <taxon>Nesterenkonia</taxon>
    </lineage>
</organism>
<evidence type="ECO:0000256" key="1">
    <source>
        <dbReference type="ARBA" id="ARBA00022679"/>
    </source>
</evidence>
<dbReference type="InterPro" id="IPR043130">
    <property type="entry name" value="CDP-OH_PTrfase_TM_dom"/>
</dbReference>
<comment type="caution">
    <text evidence="4">The sequence shown here is derived from an EMBL/GenBank/DDBJ whole genome shotgun (WGS) entry which is preliminary data.</text>
</comment>
<name>A0A5R9A8I7_9MICC</name>
<feature type="transmembrane region" description="Helical" evidence="3">
    <location>
        <begin position="69"/>
        <end position="92"/>
    </location>
</feature>
<dbReference type="GO" id="GO:0016780">
    <property type="term" value="F:phosphotransferase activity, for other substituted phosphate groups"/>
    <property type="evidence" value="ECO:0007669"/>
    <property type="project" value="InterPro"/>
</dbReference>
<keyword evidence="3" id="KW-0472">Membrane</keyword>
<keyword evidence="3" id="KW-1133">Transmembrane helix</keyword>
<dbReference type="GO" id="GO:0016020">
    <property type="term" value="C:membrane"/>
    <property type="evidence" value="ECO:0007669"/>
    <property type="project" value="InterPro"/>
</dbReference>
<sequence>MNRPGAATGRWDAAVTVTAALGAAAALNVAFPAGAVVSGISVAASGIVPGIAGWSVARRRPRLITPADRVTLVRVVLIGVLTAAVVLVFAGAMPARTWTVLVIAACAAVLDAADGWVARRSNGGSGAGARLDAEADAAALLVLSALLAFTVGWWVLLIGLLRYAFALGTRLRRAWRQQLPYSGARRVVAGVQAAVVVVGLGPVVPVPLAAGSAAVALAVLLWSFGRDVVWLEQTQDWRQDP</sequence>
<proteinExistence type="inferred from homology"/>
<feature type="transmembrane region" description="Helical" evidence="3">
    <location>
        <begin position="36"/>
        <end position="57"/>
    </location>
</feature>
<evidence type="ECO:0000256" key="3">
    <source>
        <dbReference type="SAM" id="Phobius"/>
    </source>
</evidence>
<evidence type="ECO:0000256" key="2">
    <source>
        <dbReference type="RuleBase" id="RU003750"/>
    </source>
</evidence>
<protein>
    <submittedName>
        <fullName evidence="4">CDP-alcohol phosphatidyltransferase family protein</fullName>
    </submittedName>
</protein>
<dbReference type="EMBL" id="VAWA01000012">
    <property type="protein sequence ID" value="TLP74217.1"/>
    <property type="molecule type" value="Genomic_DNA"/>
</dbReference>
<evidence type="ECO:0000313" key="5">
    <source>
        <dbReference type="Proteomes" id="UP000306544"/>
    </source>
</evidence>
<dbReference type="Proteomes" id="UP000306544">
    <property type="component" value="Unassembled WGS sequence"/>
</dbReference>
<dbReference type="AlphaFoldDB" id="A0A5R9A8I7"/>
<feature type="transmembrane region" description="Helical" evidence="3">
    <location>
        <begin position="206"/>
        <end position="225"/>
    </location>
</feature>
<keyword evidence="5" id="KW-1185">Reference proteome</keyword>
<dbReference type="RefSeq" id="WP_138170652.1">
    <property type="nucleotide sequence ID" value="NZ_VAWA01000012.1"/>
</dbReference>